<protein>
    <recommendedName>
        <fullName evidence="9">Protein-export membrane protein SecF</fullName>
    </recommendedName>
</protein>
<dbReference type="GO" id="GO:0065002">
    <property type="term" value="P:intracellular protein transmembrane transport"/>
    <property type="evidence" value="ECO:0007669"/>
    <property type="project" value="UniProtKB-UniRule"/>
</dbReference>
<evidence type="ECO:0000313" key="12">
    <source>
        <dbReference type="Proteomes" id="UP000183605"/>
    </source>
</evidence>
<reference evidence="11 12" key="1">
    <citation type="journal article" date="2016" name="Environ. Microbiol.">
        <title>Genomic resolution of a cold subsurface aquifer community provides metabolic insights for novel microbes adapted to high CO concentrations.</title>
        <authorList>
            <person name="Probst A.J."/>
            <person name="Castelle C.J."/>
            <person name="Singh A."/>
            <person name="Brown C.T."/>
            <person name="Anantharaman K."/>
            <person name="Sharon I."/>
            <person name="Hug L.A."/>
            <person name="Burstein D."/>
            <person name="Emerson J.B."/>
            <person name="Thomas B.C."/>
            <person name="Banfield J.F."/>
        </authorList>
    </citation>
    <scope>NUCLEOTIDE SEQUENCE [LARGE SCALE GENOMIC DNA]</scope>
    <source>
        <strain evidence="11">CG2_30_44_31</strain>
    </source>
</reference>
<dbReference type="InterPro" id="IPR022813">
    <property type="entry name" value="SecD/SecF_arch_bac"/>
</dbReference>
<dbReference type="PRINTS" id="PR01755">
    <property type="entry name" value="SECFTRNLCASE"/>
</dbReference>
<evidence type="ECO:0000256" key="7">
    <source>
        <dbReference type="ARBA" id="ARBA00023010"/>
    </source>
</evidence>
<keyword evidence="8 9" id="KW-0472">Membrane</keyword>
<keyword evidence="5 9" id="KW-0653">Protein transport</keyword>
<keyword evidence="7 9" id="KW-0811">Translocation</keyword>
<comment type="caution">
    <text evidence="11">The sequence shown here is derived from an EMBL/GenBank/DDBJ whole genome shotgun (WGS) entry which is preliminary data.</text>
</comment>
<dbReference type="GO" id="GO:0043952">
    <property type="term" value="P:protein transport by the Sec complex"/>
    <property type="evidence" value="ECO:0007669"/>
    <property type="project" value="UniProtKB-UniRule"/>
</dbReference>
<accession>A0A1J5B6I0</accession>
<dbReference type="InterPro" id="IPR022646">
    <property type="entry name" value="SecD/SecF_CS"/>
</dbReference>
<evidence type="ECO:0000256" key="9">
    <source>
        <dbReference type="HAMAP-Rule" id="MF_01464"/>
    </source>
</evidence>
<dbReference type="Gene3D" id="1.20.1640.10">
    <property type="entry name" value="Multidrug efflux transporter AcrB transmembrane domain"/>
    <property type="match status" value="1"/>
</dbReference>
<evidence type="ECO:0000256" key="2">
    <source>
        <dbReference type="ARBA" id="ARBA00022448"/>
    </source>
</evidence>
<dbReference type="NCBIfam" id="TIGR00966">
    <property type="entry name" value="transloc_SecF"/>
    <property type="match status" value="1"/>
</dbReference>
<dbReference type="AlphaFoldDB" id="A0A1J5B6I0"/>
<comment type="subunit">
    <text evidence="9">Forms a complex with SecD. Part of the essential Sec protein translocation apparatus which comprises SecA, SecYEG and auxiliary proteins SecDF. Other proteins may also be involved.</text>
</comment>
<evidence type="ECO:0000256" key="8">
    <source>
        <dbReference type="ARBA" id="ARBA00023136"/>
    </source>
</evidence>
<dbReference type="Pfam" id="PF02355">
    <property type="entry name" value="SecD_SecF_C"/>
    <property type="match status" value="1"/>
</dbReference>
<evidence type="ECO:0000313" key="11">
    <source>
        <dbReference type="EMBL" id="OIP03586.1"/>
    </source>
</evidence>
<feature type="transmembrane region" description="Helical" evidence="9">
    <location>
        <begin position="151"/>
        <end position="177"/>
    </location>
</feature>
<organism evidence="11 12">
    <name type="scientific">Candidatus Beckwithbacteria bacterium CG2_30_44_31</name>
    <dbReference type="NCBI Taxonomy" id="1805035"/>
    <lineage>
        <taxon>Bacteria</taxon>
        <taxon>Candidatus Beckwithiibacteriota</taxon>
    </lineage>
</organism>
<feature type="transmembrane region" description="Helical" evidence="9">
    <location>
        <begin position="9"/>
        <end position="27"/>
    </location>
</feature>
<dbReference type="GO" id="GO:0015450">
    <property type="term" value="F:protein-transporting ATPase activity"/>
    <property type="evidence" value="ECO:0007669"/>
    <property type="project" value="InterPro"/>
</dbReference>
<keyword evidence="2 9" id="KW-0813">Transport</keyword>
<dbReference type="Pfam" id="PF07549">
    <property type="entry name" value="Sec_GG"/>
    <property type="match status" value="1"/>
</dbReference>
<dbReference type="InterPro" id="IPR022645">
    <property type="entry name" value="SecD/SecF_bac"/>
</dbReference>
<dbReference type="Proteomes" id="UP000183605">
    <property type="component" value="Unassembled WGS sequence"/>
</dbReference>
<gene>
    <name evidence="9" type="primary">secF</name>
    <name evidence="11" type="ORF">AUK18_01720</name>
</gene>
<keyword evidence="6 9" id="KW-1133">Transmembrane helix</keyword>
<feature type="transmembrane region" description="Helical" evidence="9">
    <location>
        <begin position="235"/>
        <end position="252"/>
    </location>
</feature>
<dbReference type="PANTHER" id="PTHR30081">
    <property type="entry name" value="PROTEIN-EXPORT MEMBRANE PROTEIN SEC"/>
    <property type="match status" value="1"/>
</dbReference>
<evidence type="ECO:0000256" key="6">
    <source>
        <dbReference type="ARBA" id="ARBA00022989"/>
    </source>
</evidence>
<dbReference type="GO" id="GO:0006605">
    <property type="term" value="P:protein targeting"/>
    <property type="evidence" value="ECO:0007669"/>
    <property type="project" value="UniProtKB-UniRule"/>
</dbReference>
<sequence length="297" mass="33450">MINFMKYKWLYFLFSLLFILPGIYFLLRFGLKPSVDFTGGTLLEFVIQPVDNQPIPLNDLRSFLEPQISVSSLQTAGDNTFILRSPEFDQSTSQSFQEKISSRFGQVSEKRFATIGPTLGKELIKKTLVGILLAAGFILSYVAYRFHDQKYGICAVLAMLHDSLIMLGVFSFLGVYFKVEVDALFVTALLTILSFSVHDTIVVYDRIRESTKLFPKLTYTQLVNKAVTETLGRSLNNSLTIIFMLLALYLLGGDTTKWFVFALLIGTVSGTYSSTFTAVPLLVLWENLKIKHHTPGM</sequence>
<feature type="transmembrane region" description="Helical" evidence="9">
    <location>
        <begin position="127"/>
        <end position="144"/>
    </location>
</feature>
<feature type="domain" description="Protein export membrane protein SecD/SecF C-terminal" evidence="10">
    <location>
        <begin position="102"/>
        <end position="286"/>
    </location>
</feature>
<name>A0A1J5B6I0_9BACT</name>
<keyword evidence="4 9" id="KW-0812">Transmembrane</keyword>
<dbReference type="GO" id="GO:0005886">
    <property type="term" value="C:plasma membrane"/>
    <property type="evidence" value="ECO:0007669"/>
    <property type="project" value="UniProtKB-SubCell"/>
</dbReference>
<keyword evidence="3 9" id="KW-1003">Cell membrane</keyword>
<dbReference type="InterPro" id="IPR048634">
    <property type="entry name" value="SecD_SecF_C"/>
</dbReference>
<comment type="function">
    <text evidence="9">Part of the Sec protein translocase complex. Interacts with the SecYEG preprotein conducting channel. SecDF uses the proton motive force (PMF) to complete protein translocation after the ATP-dependent function of SecA.</text>
</comment>
<evidence type="ECO:0000256" key="1">
    <source>
        <dbReference type="ARBA" id="ARBA00004651"/>
    </source>
</evidence>
<dbReference type="PANTHER" id="PTHR30081:SF8">
    <property type="entry name" value="PROTEIN TRANSLOCASE SUBUNIT SECF"/>
    <property type="match status" value="1"/>
</dbReference>
<dbReference type="EMBL" id="MNXQ01000032">
    <property type="protein sequence ID" value="OIP03586.1"/>
    <property type="molecule type" value="Genomic_DNA"/>
</dbReference>
<dbReference type="HAMAP" id="MF_01464_B">
    <property type="entry name" value="SecF_B"/>
    <property type="match status" value="1"/>
</dbReference>
<dbReference type="SUPFAM" id="SSF82866">
    <property type="entry name" value="Multidrug efflux transporter AcrB transmembrane domain"/>
    <property type="match status" value="1"/>
</dbReference>
<evidence type="ECO:0000256" key="3">
    <source>
        <dbReference type="ARBA" id="ARBA00022475"/>
    </source>
</evidence>
<feature type="transmembrane region" description="Helical" evidence="9">
    <location>
        <begin position="258"/>
        <end position="285"/>
    </location>
</feature>
<evidence type="ECO:0000256" key="4">
    <source>
        <dbReference type="ARBA" id="ARBA00022692"/>
    </source>
</evidence>
<feature type="transmembrane region" description="Helical" evidence="9">
    <location>
        <begin position="183"/>
        <end position="204"/>
    </location>
</feature>
<dbReference type="InterPro" id="IPR005665">
    <property type="entry name" value="SecF_bac"/>
</dbReference>
<comment type="similarity">
    <text evidence="9">Belongs to the SecD/SecF family. SecF subfamily.</text>
</comment>
<evidence type="ECO:0000259" key="10">
    <source>
        <dbReference type="Pfam" id="PF02355"/>
    </source>
</evidence>
<evidence type="ECO:0000256" key="5">
    <source>
        <dbReference type="ARBA" id="ARBA00022927"/>
    </source>
</evidence>
<proteinExistence type="inferred from homology"/>
<comment type="subcellular location">
    <subcellularLocation>
        <location evidence="1 9">Cell membrane</location>
        <topology evidence="1 9">Multi-pass membrane protein</topology>
    </subcellularLocation>
</comment>